<dbReference type="InterPro" id="IPR025662">
    <property type="entry name" value="Sigma_54_int_dom_ATP-bd_1"/>
</dbReference>
<dbReference type="PROSITE" id="PS00675">
    <property type="entry name" value="SIGMA54_INTERACT_1"/>
    <property type="match status" value="1"/>
</dbReference>
<dbReference type="Proteomes" id="UP000294726">
    <property type="component" value="Chromosome"/>
</dbReference>
<comment type="similarity">
    <text evidence="2">Belongs to the ABC transporter superfamily.</text>
</comment>
<dbReference type="GO" id="GO:0005524">
    <property type="term" value="F:ATP binding"/>
    <property type="evidence" value="ECO:0007669"/>
    <property type="project" value="UniProtKB-KW"/>
</dbReference>
<dbReference type="Proteomes" id="UP000181728">
    <property type="component" value="Unassembled WGS sequence"/>
</dbReference>
<keyword evidence="6 10" id="KW-0067">ATP-binding</keyword>
<dbReference type="InterPro" id="IPR050095">
    <property type="entry name" value="ECF_ABC_transporter_ATP-bd"/>
</dbReference>
<dbReference type="SMART" id="SM00382">
    <property type="entry name" value="AAA"/>
    <property type="match status" value="1"/>
</dbReference>
<evidence type="ECO:0000313" key="14">
    <source>
        <dbReference type="Proteomes" id="UP000294726"/>
    </source>
</evidence>
<keyword evidence="8" id="KW-0472">Membrane</keyword>
<evidence type="ECO:0000313" key="13">
    <source>
        <dbReference type="Proteomes" id="UP000181728"/>
    </source>
</evidence>
<dbReference type="EC" id="3.6.3.-" evidence="12"/>
<dbReference type="CDD" id="cd03225">
    <property type="entry name" value="ABC_cobalt_CbiO_domain1"/>
    <property type="match status" value="1"/>
</dbReference>
<dbReference type="PANTHER" id="PTHR43553">
    <property type="entry name" value="HEAVY METAL TRANSPORTER"/>
    <property type="match status" value="1"/>
</dbReference>
<evidence type="ECO:0000256" key="8">
    <source>
        <dbReference type="ARBA" id="ARBA00023136"/>
    </source>
</evidence>
<proteinExistence type="inferred from homology"/>
<evidence type="ECO:0000256" key="5">
    <source>
        <dbReference type="ARBA" id="ARBA00022741"/>
    </source>
</evidence>
<gene>
    <name evidence="12" type="primary">ecfA</name>
    <name evidence="11" type="ORF">ATX59_02965</name>
    <name evidence="10" type="ORF">GA838_07365</name>
    <name evidence="12" type="ORF">OENI_0590</name>
</gene>
<evidence type="ECO:0000313" key="10">
    <source>
        <dbReference type="EMBL" id="MDV7715560.1"/>
    </source>
</evidence>
<evidence type="ECO:0000313" key="11">
    <source>
        <dbReference type="EMBL" id="OIM21644.1"/>
    </source>
</evidence>
<dbReference type="SUPFAM" id="SSF52540">
    <property type="entry name" value="P-loop containing nucleoside triphosphate hydrolases"/>
    <property type="match status" value="1"/>
</dbReference>
<evidence type="ECO:0000256" key="2">
    <source>
        <dbReference type="ARBA" id="ARBA00005417"/>
    </source>
</evidence>
<accession>A0A6N4A736</accession>
<evidence type="ECO:0000256" key="4">
    <source>
        <dbReference type="ARBA" id="ARBA00022475"/>
    </source>
</evidence>
<dbReference type="GO" id="GO:0016887">
    <property type="term" value="F:ATP hydrolysis activity"/>
    <property type="evidence" value="ECO:0007669"/>
    <property type="project" value="InterPro"/>
</dbReference>
<keyword evidence="12" id="KW-0378">Hydrolase</keyword>
<dbReference type="InterPro" id="IPR003593">
    <property type="entry name" value="AAA+_ATPase"/>
</dbReference>
<feature type="domain" description="ABC transporter" evidence="9">
    <location>
        <begin position="3"/>
        <end position="245"/>
    </location>
</feature>
<dbReference type="EMBL" id="WERV01000005">
    <property type="protein sequence ID" value="MDV7715560.1"/>
    <property type="molecule type" value="Genomic_DNA"/>
</dbReference>
<dbReference type="AlphaFoldDB" id="A0A6N4A736"/>
<dbReference type="Gene3D" id="3.40.50.300">
    <property type="entry name" value="P-loop containing nucleotide triphosphate hydrolases"/>
    <property type="match status" value="1"/>
</dbReference>
<dbReference type="EMBL" id="LR031358">
    <property type="protein sequence ID" value="VDB97641.1"/>
    <property type="molecule type" value="Genomic_DNA"/>
</dbReference>
<dbReference type="GO" id="GO:0042626">
    <property type="term" value="F:ATPase-coupled transmembrane transporter activity"/>
    <property type="evidence" value="ECO:0007669"/>
    <property type="project" value="TreeGrafter"/>
</dbReference>
<name>A0A6N4A736_OENOE</name>
<dbReference type="EMBL" id="MLOK01000028">
    <property type="protein sequence ID" value="OIM21644.1"/>
    <property type="molecule type" value="Genomic_DNA"/>
</dbReference>
<evidence type="ECO:0000313" key="12">
    <source>
        <dbReference type="EMBL" id="VDB97641.1"/>
    </source>
</evidence>
<evidence type="ECO:0000256" key="3">
    <source>
        <dbReference type="ARBA" id="ARBA00022448"/>
    </source>
</evidence>
<comment type="subcellular location">
    <subcellularLocation>
        <location evidence="1">Cell membrane</location>
        <topology evidence="1">Peripheral membrane protein</topology>
    </subcellularLocation>
</comment>
<dbReference type="InterPro" id="IPR015856">
    <property type="entry name" value="ABC_transpr_CbiO/EcfA_su"/>
</dbReference>
<reference evidence="11 13" key="1">
    <citation type="journal article" date="2016" name="BMC Genomics">
        <title>Consensus pan-genome assembly of the specialised wine bacterium Oenococcus oeni.</title>
        <authorList>
            <person name="Sternes P.R."/>
            <person name="Borneman A.R."/>
        </authorList>
    </citation>
    <scope>NUCLEOTIDE SEQUENCE [LARGE SCALE GENOMIC DNA]</scope>
    <source>
        <strain evidence="11 13">AWRIB661</strain>
    </source>
</reference>
<evidence type="ECO:0000256" key="6">
    <source>
        <dbReference type="ARBA" id="ARBA00022840"/>
    </source>
</evidence>
<dbReference type="Proteomes" id="UP001281024">
    <property type="component" value="Unassembled WGS sequence"/>
</dbReference>
<keyword evidence="4" id="KW-1003">Cell membrane</keyword>
<dbReference type="PROSITE" id="PS00211">
    <property type="entry name" value="ABC_TRANSPORTER_1"/>
    <property type="match status" value="1"/>
</dbReference>
<keyword evidence="7" id="KW-1278">Translocase</keyword>
<dbReference type="InterPro" id="IPR017871">
    <property type="entry name" value="ABC_transporter-like_CS"/>
</dbReference>
<dbReference type="GO" id="GO:0043190">
    <property type="term" value="C:ATP-binding cassette (ABC) transporter complex"/>
    <property type="evidence" value="ECO:0007669"/>
    <property type="project" value="TreeGrafter"/>
</dbReference>
<dbReference type="PROSITE" id="PS50893">
    <property type="entry name" value="ABC_TRANSPORTER_2"/>
    <property type="match status" value="1"/>
</dbReference>
<dbReference type="FunFam" id="3.40.50.300:FF:000224">
    <property type="entry name" value="Energy-coupling factor transporter ATP-binding protein EcfA"/>
    <property type="match status" value="1"/>
</dbReference>
<dbReference type="RefSeq" id="WP_032818257.1">
    <property type="nucleotide sequence ID" value="NZ_CP014324.1"/>
</dbReference>
<reference evidence="10" key="3">
    <citation type="submission" date="2019-10" db="EMBL/GenBank/DDBJ databases">
        <title>Malate fermentation in French cider.</title>
        <authorList>
            <person name="Cousin F.J."/>
            <person name="Medina Fernandez S."/>
            <person name="Misery B."/>
            <person name="Laplace J.-M."/>
            <person name="Cretenet M."/>
        </authorList>
    </citation>
    <scope>NUCLEOTIDE SEQUENCE</scope>
    <source>
        <strain evidence="10">UCMA15129</strain>
    </source>
</reference>
<dbReference type="Pfam" id="PF00005">
    <property type="entry name" value="ABC_tran"/>
    <property type="match status" value="1"/>
</dbReference>
<sequence length="274" mass="30575">MAIEFKQVNYLYKSFLHENSFSLNNLSLSINSGEFILVAGQTGSGKTTFLRLLDTLILPSNGEINFDGQIINNSSPEKILMKVRRNFGFVFQFPQRQLFSPTVLDDVEFAALNFGNNKAEASKKAKEVLKQIGIEEDLWEHSVFNLSVGQMRKVAIAGALVNQPKYLLLDEPTSGMDEYAKNDLLKILNYFHEQGATIIAVSHDINTFAPLVDRAIIFRRGKIISDNNPTKIFSEPMNADIQPPSTVSFARSIGLKSTPLSIDELADEIEAINE</sequence>
<reference evidence="12 14" key="2">
    <citation type="submission" date="2018-08" db="EMBL/GenBank/DDBJ databases">
        <authorList>
            <person name="Lorentzen P. G. S. M."/>
        </authorList>
    </citation>
    <scope>NUCLEOTIDE SEQUENCE [LARGE SCALE GENOMIC DNA]</scope>
    <source>
        <strain evidence="12 14">CRBO_1381</strain>
    </source>
</reference>
<protein>
    <submittedName>
        <fullName evidence="10">ATP-binding cassette domain-containing protein</fullName>
    </submittedName>
    <submittedName>
        <fullName evidence="11">Cobalt ABC transporter</fullName>
    </submittedName>
    <submittedName>
        <fullName evidence="12">Energy-coupling factor transporter ATP-binding protein EcfA2</fullName>
        <ecNumber evidence="12">3.6.3.-</ecNumber>
    </submittedName>
</protein>
<evidence type="ECO:0000256" key="7">
    <source>
        <dbReference type="ARBA" id="ARBA00022967"/>
    </source>
</evidence>
<dbReference type="InterPro" id="IPR027417">
    <property type="entry name" value="P-loop_NTPase"/>
</dbReference>
<evidence type="ECO:0000256" key="1">
    <source>
        <dbReference type="ARBA" id="ARBA00004202"/>
    </source>
</evidence>
<keyword evidence="5" id="KW-0547">Nucleotide-binding</keyword>
<evidence type="ECO:0000259" key="9">
    <source>
        <dbReference type="PROSITE" id="PS50893"/>
    </source>
</evidence>
<dbReference type="InterPro" id="IPR003439">
    <property type="entry name" value="ABC_transporter-like_ATP-bd"/>
</dbReference>
<organism evidence="11 13">
    <name type="scientific">Oenococcus oeni</name>
    <name type="common">Leuconostoc oenos</name>
    <dbReference type="NCBI Taxonomy" id="1247"/>
    <lineage>
        <taxon>Bacteria</taxon>
        <taxon>Bacillati</taxon>
        <taxon>Bacillota</taxon>
        <taxon>Bacilli</taxon>
        <taxon>Lactobacillales</taxon>
        <taxon>Lactobacillaceae</taxon>
        <taxon>Oenococcus</taxon>
    </lineage>
</organism>
<keyword evidence="3" id="KW-0813">Transport</keyword>